<evidence type="ECO:0000256" key="1">
    <source>
        <dbReference type="ARBA" id="ARBA00007734"/>
    </source>
</evidence>
<evidence type="ECO:0000313" key="7">
    <source>
        <dbReference type="Proteomes" id="UP001595796"/>
    </source>
</evidence>
<dbReference type="EMBL" id="JBHSJF010000006">
    <property type="protein sequence ID" value="MFC5067944.1"/>
    <property type="molecule type" value="Genomic_DNA"/>
</dbReference>
<gene>
    <name evidence="6" type="ORF">ACFPFW_07925</name>
</gene>
<keyword evidence="3" id="KW-0732">Signal</keyword>
<dbReference type="CDD" id="cd13401">
    <property type="entry name" value="Slt70-like"/>
    <property type="match status" value="1"/>
</dbReference>
<dbReference type="RefSeq" id="WP_114956499.1">
    <property type="nucleotide sequence ID" value="NZ_JBHSJF010000006.1"/>
</dbReference>
<comment type="similarity">
    <text evidence="2">Belongs to the virb1 family.</text>
</comment>
<dbReference type="SUPFAM" id="SSF53955">
    <property type="entry name" value="Lysozyme-like"/>
    <property type="match status" value="1"/>
</dbReference>
<dbReference type="InterPro" id="IPR008258">
    <property type="entry name" value="Transglycosylase_SLT_dom_1"/>
</dbReference>
<dbReference type="Gene3D" id="1.10.530.10">
    <property type="match status" value="1"/>
</dbReference>
<dbReference type="InterPro" id="IPR008939">
    <property type="entry name" value="Lytic_TGlycosylase_superhlx_U"/>
</dbReference>
<dbReference type="InterPro" id="IPR000189">
    <property type="entry name" value="Transglyc_AS"/>
</dbReference>
<comment type="caution">
    <text evidence="6">The sequence shown here is derived from an EMBL/GenBank/DDBJ whole genome shotgun (WGS) entry which is preliminary data.</text>
</comment>
<dbReference type="InterPro" id="IPR023346">
    <property type="entry name" value="Lysozyme-like_dom_sf"/>
</dbReference>
<evidence type="ECO:0000256" key="2">
    <source>
        <dbReference type="ARBA" id="ARBA00009387"/>
    </source>
</evidence>
<feature type="region of interest" description="Disordered" evidence="4">
    <location>
        <begin position="1"/>
        <end position="52"/>
    </location>
</feature>
<sequence length="717" mass="77576">MPAPRPSTEATSSIPAATTPSAVAPLPTPAPRLQSTASQPAPGPGSLGIPAQLFTAPPVQANAFAPSSPAVSNGLSSLLGASRDSSTGINQSDVVLIKTAIAYLDGGKLGDAQPIRDQLRDRAARTLFDWLTIRAASRQVGFSAMAGFLNDNPDWPARALITRRAEEALYLENLDAGTIRAFLSGRTPQTGLGKLALARISDRNGAARLVKSVWREEDLTPDIESKVLDEFGGLLTADDHGARADHFLYDGETANGMRNAARAGSGYQAIAKARIAVARKTKDAASLMAAVPSNLRKTPSYRFAQINLLLAQNKDEEAAKLMVEVTRDPIALVDEGAWWEKRRWLARDMLDLGDARMAYRVAAGHGNVKSADIADAEWHAGWIALRFLKDPTLAKKHFAEIARVGLTPMTKARGDYWLGRAEEASGNMGAAQSYFASAARYGTYYYGQLARARLGGNHPPIQAMQPSAQARDAFNRNPGVRAIRILYAAGARDKAIPLFKETADALRDTASLTLLAEIAERNNDPRAQLLVGKAGIQNGFPVEVAAWPTNGVPKFQPVGMPVELPVVHAIARQESEFNASAVSHAKARGLLQMLPETAKRTAAKVGVPFDARKLNDATFNATLGAAHLGELIDNYDGSYIMTFAAYNAGPGRVKEWVARYGDPRDPNVDPVDWVERIPFTETRNYVQRVMENVQVYRMRFGTRAPQNIEADLRRGRS</sequence>
<protein>
    <submittedName>
        <fullName evidence="6">Transglycosylase SLT domain-containing protein</fullName>
    </submittedName>
</protein>
<feature type="compositionally biased region" description="Polar residues" evidence="4">
    <location>
        <begin position="8"/>
        <end position="21"/>
    </location>
</feature>
<dbReference type="Pfam" id="PF01464">
    <property type="entry name" value="SLT"/>
    <property type="match status" value="1"/>
</dbReference>
<dbReference type="SUPFAM" id="SSF48435">
    <property type="entry name" value="Bacterial muramidases"/>
    <property type="match status" value="1"/>
</dbReference>
<feature type="domain" description="Transglycosylase SLT" evidence="5">
    <location>
        <begin position="562"/>
        <end position="663"/>
    </location>
</feature>
<organism evidence="6 7">
    <name type="scientific">Flaviflagellibacter deserti</name>
    <dbReference type="NCBI Taxonomy" id="2267266"/>
    <lineage>
        <taxon>Bacteria</taxon>
        <taxon>Pseudomonadati</taxon>
        <taxon>Pseudomonadota</taxon>
        <taxon>Alphaproteobacteria</taxon>
        <taxon>Hyphomicrobiales</taxon>
        <taxon>Flaviflagellibacter</taxon>
    </lineage>
</organism>
<accession>A0ABV9Z0G6</accession>
<evidence type="ECO:0000256" key="4">
    <source>
        <dbReference type="SAM" id="MobiDB-lite"/>
    </source>
</evidence>
<evidence type="ECO:0000313" key="6">
    <source>
        <dbReference type="EMBL" id="MFC5067944.1"/>
    </source>
</evidence>
<dbReference type="Gene3D" id="1.25.20.10">
    <property type="entry name" value="Bacterial muramidases"/>
    <property type="match status" value="1"/>
</dbReference>
<evidence type="ECO:0000256" key="3">
    <source>
        <dbReference type="ARBA" id="ARBA00022729"/>
    </source>
</evidence>
<reference evidence="7" key="1">
    <citation type="journal article" date="2019" name="Int. J. Syst. Evol. Microbiol.">
        <title>The Global Catalogue of Microorganisms (GCM) 10K type strain sequencing project: providing services to taxonomists for standard genome sequencing and annotation.</title>
        <authorList>
            <consortium name="The Broad Institute Genomics Platform"/>
            <consortium name="The Broad Institute Genome Sequencing Center for Infectious Disease"/>
            <person name="Wu L."/>
            <person name="Ma J."/>
        </authorList>
    </citation>
    <scope>NUCLEOTIDE SEQUENCE [LARGE SCALE GENOMIC DNA]</scope>
    <source>
        <strain evidence="7">CGMCC 1.16444</strain>
    </source>
</reference>
<dbReference type="PROSITE" id="PS00922">
    <property type="entry name" value="TRANSGLYCOSYLASE"/>
    <property type="match status" value="1"/>
</dbReference>
<comment type="similarity">
    <text evidence="1">Belongs to the transglycosylase Slt family.</text>
</comment>
<dbReference type="PANTHER" id="PTHR37423:SF2">
    <property type="entry name" value="MEMBRANE-BOUND LYTIC MUREIN TRANSGLYCOSYLASE C"/>
    <property type="match status" value="1"/>
</dbReference>
<dbReference type="PANTHER" id="PTHR37423">
    <property type="entry name" value="SOLUBLE LYTIC MUREIN TRANSGLYCOSYLASE-RELATED"/>
    <property type="match status" value="1"/>
</dbReference>
<dbReference type="Proteomes" id="UP001595796">
    <property type="component" value="Unassembled WGS sequence"/>
</dbReference>
<evidence type="ECO:0000259" key="5">
    <source>
        <dbReference type="Pfam" id="PF01464"/>
    </source>
</evidence>
<keyword evidence="7" id="KW-1185">Reference proteome</keyword>
<proteinExistence type="inferred from homology"/>
<name>A0ABV9Z0G6_9HYPH</name>